<dbReference type="EMBL" id="JAENIJ010000017">
    <property type="protein sequence ID" value="MBK1883126.1"/>
    <property type="molecule type" value="Genomic_DNA"/>
</dbReference>
<dbReference type="AlphaFoldDB" id="A0A934S944"/>
<protein>
    <submittedName>
        <fullName evidence="1">Uncharacterized protein</fullName>
    </submittedName>
</protein>
<reference evidence="1" key="1">
    <citation type="submission" date="2021-01" db="EMBL/GenBank/DDBJ databases">
        <title>Modified the classification status of verrucomicrobia.</title>
        <authorList>
            <person name="Feng X."/>
        </authorList>
    </citation>
    <scope>NUCLEOTIDE SEQUENCE</scope>
    <source>
        <strain evidence="1">KCTC 22041</strain>
    </source>
</reference>
<proteinExistence type="predicted"/>
<gene>
    <name evidence="1" type="ORF">JIN85_11910</name>
</gene>
<dbReference type="Proteomes" id="UP000603141">
    <property type="component" value="Unassembled WGS sequence"/>
</dbReference>
<name>A0A934S944_9BACT</name>
<comment type="caution">
    <text evidence="1">The sequence shown here is derived from an EMBL/GenBank/DDBJ whole genome shotgun (WGS) entry which is preliminary data.</text>
</comment>
<keyword evidence="2" id="KW-1185">Reference proteome</keyword>
<evidence type="ECO:0000313" key="1">
    <source>
        <dbReference type="EMBL" id="MBK1883126.1"/>
    </source>
</evidence>
<dbReference type="RefSeq" id="WP_200270939.1">
    <property type="nucleotide sequence ID" value="NZ_JAENIJ010000017.1"/>
</dbReference>
<sequence length="141" mass="15966">MTRFIRISSKTAAIVAVLVGVSLLLTPNRDAKALSFVGSGSILDSKVRVVGTSSSYWARISCDPEAVRQFIKSHRFPVYTPDTELPRELQDKFSEGFMEWPTNFRDYSQDWTKFEIGMGRFAIVAFNDKGTNEVLFITWSN</sequence>
<accession>A0A934S944</accession>
<organism evidence="1 2">
    <name type="scientific">Luteolibacter pohnpeiensis</name>
    <dbReference type="NCBI Taxonomy" id="454153"/>
    <lineage>
        <taxon>Bacteria</taxon>
        <taxon>Pseudomonadati</taxon>
        <taxon>Verrucomicrobiota</taxon>
        <taxon>Verrucomicrobiia</taxon>
        <taxon>Verrucomicrobiales</taxon>
        <taxon>Verrucomicrobiaceae</taxon>
        <taxon>Luteolibacter</taxon>
    </lineage>
</organism>
<evidence type="ECO:0000313" key="2">
    <source>
        <dbReference type="Proteomes" id="UP000603141"/>
    </source>
</evidence>